<dbReference type="RefSeq" id="WP_071929588.1">
    <property type="nucleotide sequence ID" value="NZ_CP018082.1"/>
</dbReference>
<keyword evidence="2" id="KW-1185">Reference proteome</keyword>
<gene>
    <name evidence="1" type="ORF">BOX37_23545</name>
</gene>
<evidence type="ECO:0000313" key="2">
    <source>
        <dbReference type="Proteomes" id="UP000183810"/>
    </source>
</evidence>
<dbReference type="Proteomes" id="UP000183810">
    <property type="component" value="Chromosome"/>
</dbReference>
<proteinExistence type="predicted"/>
<dbReference type="KEGG" id="nsl:BOX37_23545"/>
<reference evidence="1" key="1">
    <citation type="submission" date="2016-11" db="EMBL/GenBank/DDBJ databases">
        <authorList>
            <person name="Jaros S."/>
            <person name="Januszkiewicz K."/>
            <person name="Wedrychowicz H."/>
        </authorList>
    </citation>
    <scope>NUCLEOTIDE SEQUENCE [LARGE SCALE GENOMIC DNA]</scope>
    <source>
        <strain evidence="1">Y48</strain>
    </source>
</reference>
<dbReference type="EMBL" id="CP018082">
    <property type="protein sequence ID" value="APE36411.1"/>
    <property type="molecule type" value="Genomic_DNA"/>
</dbReference>
<accession>A0A1J0VWI0</accession>
<dbReference type="AlphaFoldDB" id="A0A1J0VWI0"/>
<dbReference type="OrthoDB" id="4563185at2"/>
<evidence type="ECO:0000313" key="1">
    <source>
        <dbReference type="EMBL" id="APE36411.1"/>
    </source>
</evidence>
<protein>
    <submittedName>
        <fullName evidence="1">Uncharacterized protein</fullName>
    </submittedName>
</protein>
<organism evidence="1 2">
    <name type="scientific">Nocardia mangyaensis</name>
    <dbReference type="NCBI Taxonomy" id="2213200"/>
    <lineage>
        <taxon>Bacteria</taxon>
        <taxon>Bacillati</taxon>
        <taxon>Actinomycetota</taxon>
        <taxon>Actinomycetes</taxon>
        <taxon>Mycobacteriales</taxon>
        <taxon>Nocardiaceae</taxon>
        <taxon>Nocardia</taxon>
    </lineage>
</organism>
<sequence length="295" mass="31988">MAVIEVWGARVAVRYCDGRLVTTPLRADNEAALDISVAELARIALATTDEDQLAMLLFFRSAQFAVNGVPTDRHPVPVFLETGLREQAQVLVRAVERDLIGLRRVFPPRPNLVPPRPVPGPNGLRRPDVSAAAGRMRYAGNSLREIDILHGCARPDEYVLELAQAGHEGAPGLVAITTLRLLFVSAWAVYEFPVAVLTGAEVRTAPGEVVTLRISGAGTELDFLDWEPADFARVVEAIGLACEVEHADGSIAQSLPSSADLFGEWQLLVERRKLGMVADDPFRRQAVGIMLAMPG</sequence>
<name>A0A1J0VWI0_9NOCA</name>